<organism evidence="2 3">
    <name type="scientific">Lentibacillus persicus</name>
    <dbReference type="NCBI Taxonomy" id="640948"/>
    <lineage>
        <taxon>Bacteria</taxon>
        <taxon>Bacillati</taxon>
        <taxon>Bacillota</taxon>
        <taxon>Bacilli</taxon>
        <taxon>Bacillales</taxon>
        <taxon>Bacillaceae</taxon>
        <taxon>Lentibacillus</taxon>
    </lineage>
</organism>
<dbReference type="RefSeq" id="WP_090084958.1">
    <property type="nucleotide sequence ID" value="NZ_FOMR01000006.1"/>
</dbReference>
<keyword evidence="1" id="KW-1133">Transmembrane helix</keyword>
<name>A0A1I1WNG7_9BACI</name>
<feature type="transmembrane region" description="Helical" evidence="1">
    <location>
        <begin position="63"/>
        <end position="80"/>
    </location>
</feature>
<reference evidence="3" key="1">
    <citation type="submission" date="2016-10" db="EMBL/GenBank/DDBJ databases">
        <authorList>
            <person name="Varghese N."/>
            <person name="Submissions S."/>
        </authorList>
    </citation>
    <scope>NUCLEOTIDE SEQUENCE [LARGE SCALE GENOMIC DNA]</scope>
    <source>
        <strain evidence="3">DSM 22530</strain>
    </source>
</reference>
<dbReference type="STRING" id="640948.SAMN05216238_106187"/>
<proteinExistence type="predicted"/>
<evidence type="ECO:0000313" key="2">
    <source>
        <dbReference type="EMBL" id="SFD96559.1"/>
    </source>
</evidence>
<sequence length="186" mass="21214">MRTALYGVVLFMLLILPPVRHAMESVMIVHMLVQIPLLIVSGWLMAGYFQVKVERFFNKWNGNGAAGIILVVMITIYWMVPRTLDEALVSGHIELFKFLSLPFLTGVVLRDSWRKINPVIKSFIMFNYISMFGLLAWIYIDAPVRVCNSYLETDQTILGWGFLVITVGLILYILQNVFTDQSGSAF</sequence>
<dbReference type="AlphaFoldDB" id="A0A1I1WNG7"/>
<evidence type="ECO:0000256" key="1">
    <source>
        <dbReference type="SAM" id="Phobius"/>
    </source>
</evidence>
<keyword evidence="1" id="KW-0812">Transmembrane</keyword>
<feature type="transmembrane region" description="Helical" evidence="1">
    <location>
        <begin position="32"/>
        <end position="51"/>
    </location>
</feature>
<evidence type="ECO:0000313" key="3">
    <source>
        <dbReference type="Proteomes" id="UP000199474"/>
    </source>
</evidence>
<dbReference type="Proteomes" id="UP000199474">
    <property type="component" value="Unassembled WGS sequence"/>
</dbReference>
<gene>
    <name evidence="2" type="ORF">SAMN05216238_106187</name>
</gene>
<feature type="transmembrane region" description="Helical" evidence="1">
    <location>
        <begin position="122"/>
        <end position="140"/>
    </location>
</feature>
<accession>A0A1I1WNG7</accession>
<keyword evidence="3" id="KW-1185">Reference proteome</keyword>
<protein>
    <submittedName>
        <fullName evidence="2">Uncharacterized protein</fullName>
    </submittedName>
</protein>
<dbReference type="EMBL" id="FOMR01000006">
    <property type="protein sequence ID" value="SFD96559.1"/>
    <property type="molecule type" value="Genomic_DNA"/>
</dbReference>
<feature type="transmembrane region" description="Helical" evidence="1">
    <location>
        <begin position="92"/>
        <end position="110"/>
    </location>
</feature>
<keyword evidence="1" id="KW-0472">Membrane</keyword>
<dbReference type="OrthoDB" id="2388670at2"/>
<feature type="transmembrane region" description="Helical" evidence="1">
    <location>
        <begin position="160"/>
        <end position="178"/>
    </location>
</feature>